<feature type="region of interest" description="Disordered" evidence="2">
    <location>
        <begin position="873"/>
        <end position="893"/>
    </location>
</feature>
<evidence type="ECO:0000313" key="4">
    <source>
        <dbReference type="EMBL" id="KIZ06230.1"/>
    </source>
</evidence>
<gene>
    <name evidence="4" type="ORF">MNEG_1723</name>
</gene>
<reference evidence="4 5" key="1">
    <citation type="journal article" date="2013" name="BMC Genomics">
        <title>Reconstruction of the lipid metabolism for the microalga Monoraphidium neglectum from its genome sequence reveals characteristics suitable for biofuel production.</title>
        <authorList>
            <person name="Bogen C."/>
            <person name="Al-Dilaimi A."/>
            <person name="Albersmeier A."/>
            <person name="Wichmann J."/>
            <person name="Grundmann M."/>
            <person name="Rupp O."/>
            <person name="Lauersen K.J."/>
            <person name="Blifernez-Klassen O."/>
            <person name="Kalinowski J."/>
            <person name="Goesmann A."/>
            <person name="Mussgnug J.H."/>
            <person name="Kruse O."/>
        </authorList>
    </citation>
    <scope>NUCLEOTIDE SEQUENCE [LARGE SCALE GENOMIC DNA]</scope>
    <source>
        <strain evidence="4 5">SAG 48.87</strain>
    </source>
</reference>
<feature type="region of interest" description="Disordered" evidence="2">
    <location>
        <begin position="346"/>
        <end position="396"/>
    </location>
</feature>
<feature type="compositionally biased region" description="Gly residues" evidence="2">
    <location>
        <begin position="372"/>
        <end position="389"/>
    </location>
</feature>
<feature type="compositionally biased region" description="Low complexity" evidence="2">
    <location>
        <begin position="357"/>
        <end position="371"/>
    </location>
</feature>
<keyword evidence="3" id="KW-0472">Membrane</keyword>
<evidence type="ECO:0000256" key="2">
    <source>
        <dbReference type="SAM" id="MobiDB-lite"/>
    </source>
</evidence>
<dbReference type="GO" id="GO:0005930">
    <property type="term" value="C:axoneme"/>
    <property type="evidence" value="ECO:0007669"/>
    <property type="project" value="UniProtKB-SubCell"/>
</dbReference>
<dbReference type="OrthoDB" id="76105at2759"/>
<dbReference type="KEGG" id="mng:MNEG_1723"/>
<feature type="compositionally biased region" description="Gly residues" evidence="2">
    <location>
        <begin position="276"/>
        <end position="287"/>
    </location>
</feature>
<name>A0A0D2MUL7_9CHLO</name>
<evidence type="ECO:0000313" key="5">
    <source>
        <dbReference type="Proteomes" id="UP000054498"/>
    </source>
</evidence>
<evidence type="ECO:0000256" key="1">
    <source>
        <dbReference type="ARBA" id="ARBA00004430"/>
    </source>
</evidence>
<comment type="subcellular location">
    <subcellularLocation>
        <location evidence="1">Cytoplasm</location>
        <location evidence="1">Cytoskeleton</location>
        <location evidence="1">Cilium axoneme</location>
    </subcellularLocation>
</comment>
<keyword evidence="3" id="KW-1133">Transmembrane helix</keyword>
<feature type="region of interest" description="Disordered" evidence="2">
    <location>
        <begin position="228"/>
        <end position="287"/>
    </location>
</feature>
<feature type="region of interest" description="Disordered" evidence="2">
    <location>
        <begin position="714"/>
        <end position="745"/>
    </location>
</feature>
<dbReference type="SUPFAM" id="SSF52047">
    <property type="entry name" value="RNI-like"/>
    <property type="match status" value="1"/>
</dbReference>
<feature type="compositionally biased region" description="Low complexity" evidence="2">
    <location>
        <begin position="807"/>
        <end position="817"/>
    </location>
</feature>
<sequence>MFCQLDAFAPPAYVVPAAPYLHCQTLLLPRCTVRDPGTAAVCRALRTNASLHELDLGWNACGRATALALECSLLANAALPLRRLRPCNTGLTDPDGAVATLHDAVAKPPASPGEAAPASGAAGGAAPSAGAALVITERAAGLNLNSPAGRYSLDLSHPAAEHVIWELLDLRSRLQNFQQQQEAAYAAAAAQAATAQAAAGPVAAAAVDAWMPRRRTTIDYTTALLRRASRSDAPSNPAENVTASSAEPNAINASPPQATPPSSRRQTAADAAGVSLSGGGGASAAGARAAGGRGLVQRFRAPPVDAVSIVEVQLDGGRPMRLEKLLELKPWAQARRLRHQRSGLIAESANGSGSGSGNRLSSDAGAPAAASSGGGTQSGQGSGSGSGAGGKKKSKGRRSFQRVSFLVKVAAVVSAEEPRQLPDVLLQWAVKVMRQPKTDDPWRLRLVELLLPDWLLAPHQALAILSCFDPDVGSDQRIIAAQLAYARLADPPAFWASVMPAALKPLQQAAFAALAAPWLTALDRSNLTGRYVLKLGRPLDRAAAHRLQLAALQESAWRDNRYFVSWRNATLNGVALRDDAITKLQAYAIPPAGTLRLDYVCYATPGPFEPVAPGQDFRALLRRVRAARSEYLQKVLAVRREYLPGGRTRREEEAMRAAREARRVKRARSTAAASYLGFGGGSAGGSGNTSARGGGGVGAGSNGASVGANGAGNGAGAGGGDTPHATGAEAGGSPVTWRDAAGAAGGAQGPEAAAVVGWSIDRCSYWWEGTGLDPSALLFEPTGSRAATAGGGGSGAGAGGAAGGSRAGAMAGSRPGSGARGGGPALVRRSSLMRNPPAGAARASISSAAGLRGSVTGDAVAAAAAAGAAQRGRSASASGPGAQPAAGAAQVDPATRRTNAVLARLLRAGSAAELATAFAAVSDPKAVVVVSRLAEMLPGGPQAAALLMDSLPPVVAARLLTDTTGAQGGDRSPALLPPPLRAQLLSLLPPRSRENLRRAAADVAAAAAARSAAGLAALRAFAWGDRVSAAQLVALLRAIGPGVAEDRCSAVVTLWSRVVDRSNMVQVFEFLSGDEQLELMRRLGPYLVWATLARPEGLHFRLDLRQPEQRDVAREVVKVAVRKSLAERARTGQRVRQLENLLAEGKAVADPEDDKLWLSLESKHHLLEFDYARQQQTGQAALLAARLRRAVAAQPVGARSGGAAGWGTRMGAVMMMTLALAPAALAAAVKAAAAAAVTVVVAAMMAMRTMPLAASTAGPIQ</sequence>
<accession>A0A0D2MUL7</accession>
<dbReference type="InterPro" id="IPR032675">
    <property type="entry name" value="LRR_dom_sf"/>
</dbReference>
<dbReference type="Gene3D" id="3.80.10.10">
    <property type="entry name" value="Ribonuclease Inhibitor"/>
    <property type="match status" value="1"/>
</dbReference>
<dbReference type="RefSeq" id="XP_013905249.1">
    <property type="nucleotide sequence ID" value="XM_014049795.1"/>
</dbReference>
<dbReference type="Proteomes" id="UP000054498">
    <property type="component" value="Unassembled WGS sequence"/>
</dbReference>
<organism evidence="4 5">
    <name type="scientific">Monoraphidium neglectum</name>
    <dbReference type="NCBI Taxonomy" id="145388"/>
    <lineage>
        <taxon>Eukaryota</taxon>
        <taxon>Viridiplantae</taxon>
        <taxon>Chlorophyta</taxon>
        <taxon>core chlorophytes</taxon>
        <taxon>Chlorophyceae</taxon>
        <taxon>CS clade</taxon>
        <taxon>Sphaeropleales</taxon>
        <taxon>Selenastraceae</taxon>
        <taxon>Monoraphidium</taxon>
    </lineage>
</organism>
<feature type="transmembrane region" description="Helical" evidence="3">
    <location>
        <begin position="1219"/>
        <end position="1243"/>
    </location>
</feature>
<dbReference type="GeneID" id="25734601"/>
<feature type="compositionally biased region" description="Polar residues" evidence="2">
    <location>
        <begin position="232"/>
        <end position="266"/>
    </location>
</feature>
<feature type="compositionally biased region" description="Gly residues" evidence="2">
    <location>
        <begin position="789"/>
        <end position="806"/>
    </location>
</feature>
<proteinExistence type="predicted"/>
<protein>
    <submittedName>
        <fullName evidence="4">Uncharacterized protein</fullName>
    </submittedName>
</protein>
<evidence type="ECO:0000256" key="3">
    <source>
        <dbReference type="SAM" id="Phobius"/>
    </source>
</evidence>
<keyword evidence="5" id="KW-1185">Reference proteome</keyword>
<dbReference type="AlphaFoldDB" id="A0A0D2MUL7"/>
<keyword evidence="3" id="KW-0812">Transmembrane</keyword>
<feature type="region of interest" description="Disordered" evidence="2">
    <location>
        <begin position="787"/>
        <end position="830"/>
    </location>
</feature>
<dbReference type="EMBL" id="KK100398">
    <property type="protein sequence ID" value="KIZ06230.1"/>
    <property type="molecule type" value="Genomic_DNA"/>
</dbReference>